<evidence type="ECO:0000313" key="2">
    <source>
        <dbReference type="Proteomes" id="UP001497700"/>
    </source>
</evidence>
<evidence type="ECO:0000313" key="1">
    <source>
        <dbReference type="EMBL" id="KAI4865005.1"/>
    </source>
</evidence>
<dbReference type="EMBL" id="MU393478">
    <property type="protein sequence ID" value="KAI4865005.1"/>
    <property type="molecule type" value="Genomic_DNA"/>
</dbReference>
<accession>A0ACB9Z1F2</accession>
<comment type="caution">
    <text evidence="1">The sequence shown here is derived from an EMBL/GenBank/DDBJ whole genome shotgun (WGS) entry which is preliminary data.</text>
</comment>
<organism evidence="1 2">
    <name type="scientific">Hypoxylon rubiginosum</name>
    <dbReference type="NCBI Taxonomy" id="110542"/>
    <lineage>
        <taxon>Eukaryota</taxon>
        <taxon>Fungi</taxon>
        <taxon>Dikarya</taxon>
        <taxon>Ascomycota</taxon>
        <taxon>Pezizomycotina</taxon>
        <taxon>Sordariomycetes</taxon>
        <taxon>Xylariomycetidae</taxon>
        <taxon>Xylariales</taxon>
        <taxon>Hypoxylaceae</taxon>
        <taxon>Hypoxylon</taxon>
    </lineage>
</organism>
<dbReference type="Proteomes" id="UP001497700">
    <property type="component" value="Unassembled WGS sequence"/>
</dbReference>
<name>A0ACB9Z1F2_9PEZI</name>
<proteinExistence type="predicted"/>
<keyword evidence="2" id="KW-1185">Reference proteome</keyword>
<protein>
    <submittedName>
        <fullName evidence="1">Uncharacterized protein</fullName>
    </submittedName>
</protein>
<gene>
    <name evidence="1" type="ORF">F4820DRAFT_421907</name>
</gene>
<sequence length="160" mass="16658">MSITLEPRVDATPIVDLIAPDLSSSPLSSAPSSQLWSSQATIEPASLATSSQGSPSTSGDLTPSSPSSNADAIIGSVIGGLAVLGITAIAALYLLLRHRRRKAEAPILEEKDIEEPPSHISTIKQGGWGPSELPTYHSPRTPVELPAETASNHNFRCAGI</sequence>
<reference evidence="1 2" key="1">
    <citation type="journal article" date="2022" name="New Phytol.">
        <title>Ecological generalism drives hyperdiversity of secondary metabolite gene clusters in xylarialean endophytes.</title>
        <authorList>
            <person name="Franco M.E.E."/>
            <person name="Wisecaver J.H."/>
            <person name="Arnold A.E."/>
            <person name="Ju Y.M."/>
            <person name="Slot J.C."/>
            <person name="Ahrendt S."/>
            <person name="Moore L.P."/>
            <person name="Eastman K.E."/>
            <person name="Scott K."/>
            <person name="Konkel Z."/>
            <person name="Mondo S.J."/>
            <person name="Kuo A."/>
            <person name="Hayes R.D."/>
            <person name="Haridas S."/>
            <person name="Andreopoulos B."/>
            <person name="Riley R."/>
            <person name="LaButti K."/>
            <person name="Pangilinan J."/>
            <person name="Lipzen A."/>
            <person name="Amirebrahimi M."/>
            <person name="Yan J."/>
            <person name="Adam C."/>
            <person name="Keymanesh K."/>
            <person name="Ng V."/>
            <person name="Louie K."/>
            <person name="Northen T."/>
            <person name="Drula E."/>
            <person name="Henrissat B."/>
            <person name="Hsieh H.M."/>
            <person name="Youens-Clark K."/>
            <person name="Lutzoni F."/>
            <person name="Miadlikowska J."/>
            <person name="Eastwood D.C."/>
            <person name="Hamelin R.C."/>
            <person name="Grigoriev I.V."/>
            <person name="U'Ren J.M."/>
        </authorList>
    </citation>
    <scope>NUCLEOTIDE SEQUENCE [LARGE SCALE GENOMIC DNA]</scope>
    <source>
        <strain evidence="1 2">CBS 119005</strain>
    </source>
</reference>